<reference evidence="2 3" key="1">
    <citation type="submission" date="2023-02" db="EMBL/GenBank/DDBJ databases">
        <title>LHISI_Scaffold_Assembly.</title>
        <authorList>
            <person name="Stuart O.P."/>
            <person name="Cleave R."/>
            <person name="Magrath M.J.L."/>
            <person name="Mikheyev A.S."/>
        </authorList>
    </citation>
    <scope>NUCLEOTIDE SEQUENCE [LARGE SCALE GENOMIC DNA]</scope>
    <source>
        <strain evidence="2">Daus_M_001</strain>
        <tissue evidence="2">Leg muscle</tissue>
    </source>
</reference>
<keyword evidence="3" id="KW-1185">Reference proteome</keyword>
<evidence type="ECO:0000259" key="1">
    <source>
        <dbReference type="Pfam" id="PF02944"/>
    </source>
</evidence>
<protein>
    <recommendedName>
        <fullName evidence="1">BESS domain-containing protein</fullName>
    </recommendedName>
</protein>
<dbReference type="Proteomes" id="UP001159363">
    <property type="component" value="Chromosome 8"/>
</dbReference>
<proteinExistence type="predicted"/>
<dbReference type="EMBL" id="JARBHB010000009">
    <property type="protein sequence ID" value="KAJ8875316.1"/>
    <property type="molecule type" value="Genomic_DNA"/>
</dbReference>
<dbReference type="Pfam" id="PF02944">
    <property type="entry name" value="BESS"/>
    <property type="match status" value="1"/>
</dbReference>
<name>A0ABQ9GTH9_9NEOP</name>
<sequence length="59" mass="6797">MGFFRSLLPMLKDLPFHVKMDFRMDPLTSPNVDIPRNLISQPQAPFLNPYQPVSKSIPI</sequence>
<feature type="domain" description="BESS" evidence="1">
    <location>
        <begin position="3"/>
        <end position="25"/>
    </location>
</feature>
<evidence type="ECO:0000313" key="3">
    <source>
        <dbReference type="Proteomes" id="UP001159363"/>
    </source>
</evidence>
<accession>A0ABQ9GTH9</accession>
<organism evidence="2 3">
    <name type="scientific">Dryococelus australis</name>
    <dbReference type="NCBI Taxonomy" id="614101"/>
    <lineage>
        <taxon>Eukaryota</taxon>
        <taxon>Metazoa</taxon>
        <taxon>Ecdysozoa</taxon>
        <taxon>Arthropoda</taxon>
        <taxon>Hexapoda</taxon>
        <taxon>Insecta</taxon>
        <taxon>Pterygota</taxon>
        <taxon>Neoptera</taxon>
        <taxon>Polyneoptera</taxon>
        <taxon>Phasmatodea</taxon>
        <taxon>Verophasmatodea</taxon>
        <taxon>Anareolatae</taxon>
        <taxon>Phasmatidae</taxon>
        <taxon>Eurycanthinae</taxon>
        <taxon>Dryococelus</taxon>
    </lineage>
</organism>
<gene>
    <name evidence="2" type="ORF">PR048_023211</name>
</gene>
<evidence type="ECO:0000313" key="2">
    <source>
        <dbReference type="EMBL" id="KAJ8875316.1"/>
    </source>
</evidence>
<dbReference type="InterPro" id="IPR004210">
    <property type="entry name" value="BESS_motif"/>
</dbReference>
<comment type="caution">
    <text evidence="2">The sequence shown here is derived from an EMBL/GenBank/DDBJ whole genome shotgun (WGS) entry which is preliminary data.</text>
</comment>